<dbReference type="EMBL" id="CP121646">
    <property type="protein sequence ID" value="WFU66382.1"/>
    <property type="molecule type" value="Genomic_DNA"/>
</dbReference>
<keyword evidence="2" id="KW-1185">Reference proteome</keyword>
<evidence type="ECO:0000313" key="2">
    <source>
        <dbReference type="Proteomes" id="UP001221546"/>
    </source>
</evidence>
<evidence type="ECO:0000313" key="1">
    <source>
        <dbReference type="EMBL" id="WFU66382.1"/>
    </source>
</evidence>
<dbReference type="RefSeq" id="WP_141341409.1">
    <property type="nucleotide sequence ID" value="NZ_CP121646.1"/>
</dbReference>
<proteinExistence type="predicted"/>
<reference evidence="1 2" key="1">
    <citation type="submission" date="2023-04" db="EMBL/GenBank/DDBJ databases">
        <title>Australian commercial rhizobial inoculants.</title>
        <authorList>
            <person name="Kohlmeier M.G."/>
            <person name="O'Hara G.W."/>
            <person name="Colombi E."/>
            <person name="Ramsay J.P."/>
            <person name="Terpolilli J."/>
        </authorList>
    </citation>
    <scope>NUCLEOTIDE SEQUENCE [LARGE SCALE GENOMIC DNA]</scope>
    <source>
        <strain evidence="1 2">CB627</strain>
    </source>
</reference>
<name>A0ABY8JL58_9BRAD</name>
<sequence length="270" mass="28986">MRLSKSIACPVADLMVPALSTENLAAVVLLLPDAPLIWMESSADWIVAPALLTTDSEITLLRLVVARIAREPAVLVASIRPELVIVVVPPPIRITSLLDDLMMPPLWLVIENTVVFDVALTKSKTRPLPVDWMVPALSTVTDPLLRPPLIRNASLDAVKSAPELLISVRLPLMALLEVSMPREVAEMVPLLVMTTPGDDRPVIQVIAVPVTDRLLPAATEPVSLLETVCAVVLLGGVLKLAASAGQENPNEVAEIASASRLARLRNSDFT</sequence>
<organism evidence="1 2">
    <name type="scientific">Bradyrhizobium brasilense</name>
    <dbReference type="NCBI Taxonomy" id="1419277"/>
    <lineage>
        <taxon>Bacteria</taxon>
        <taxon>Pseudomonadati</taxon>
        <taxon>Pseudomonadota</taxon>
        <taxon>Alphaproteobacteria</taxon>
        <taxon>Hyphomicrobiales</taxon>
        <taxon>Nitrobacteraceae</taxon>
        <taxon>Bradyrhizobium</taxon>
    </lineage>
</organism>
<gene>
    <name evidence="1" type="ORF">QA636_13105</name>
</gene>
<protein>
    <submittedName>
        <fullName evidence="1">Uncharacterized protein</fullName>
    </submittedName>
</protein>
<dbReference type="Proteomes" id="UP001221546">
    <property type="component" value="Chromosome"/>
</dbReference>
<accession>A0ABY8JL58</accession>